<proteinExistence type="predicted"/>
<keyword evidence="1" id="KW-0479">Metal-binding</keyword>
<comment type="caution">
    <text evidence="5">The sequence shown here is derived from an EMBL/GenBank/DDBJ whole genome shotgun (WGS) entry which is preliminary data.</text>
</comment>
<organism evidence="5 6">
    <name type="scientific">Orchesella dallaii</name>
    <dbReference type="NCBI Taxonomy" id="48710"/>
    <lineage>
        <taxon>Eukaryota</taxon>
        <taxon>Metazoa</taxon>
        <taxon>Ecdysozoa</taxon>
        <taxon>Arthropoda</taxon>
        <taxon>Hexapoda</taxon>
        <taxon>Collembola</taxon>
        <taxon>Entomobryomorpha</taxon>
        <taxon>Entomobryoidea</taxon>
        <taxon>Orchesellidae</taxon>
        <taxon>Orchesellinae</taxon>
        <taxon>Orchesella</taxon>
    </lineage>
</organism>
<keyword evidence="1" id="KW-0863">Zinc-finger</keyword>
<dbReference type="InterPro" id="IPR013087">
    <property type="entry name" value="Znf_C2H2_type"/>
</dbReference>
<reference evidence="5 6" key="1">
    <citation type="submission" date="2024-08" db="EMBL/GenBank/DDBJ databases">
        <authorList>
            <person name="Cucini C."/>
            <person name="Frati F."/>
        </authorList>
    </citation>
    <scope>NUCLEOTIDE SEQUENCE [LARGE SCALE GENOMIC DNA]</scope>
</reference>
<evidence type="ECO:0000313" key="5">
    <source>
        <dbReference type="EMBL" id="CAL8120728.1"/>
    </source>
</evidence>
<feature type="coiled-coil region" evidence="2">
    <location>
        <begin position="148"/>
        <end position="178"/>
    </location>
</feature>
<feature type="domain" description="C2H2-type" evidence="4">
    <location>
        <begin position="15"/>
        <end position="44"/>
    </location>
</feature>
<evidence type="ECO:0000313" key="6">
    <source>
        <dbReference type="Proteomes" id="UP001642540"/>
    </source>
</evidence>
<feature type="region of interest" description="Disordered" evidence="3">
    <location>
        <begin position="181"/>
        <end position="201"/>
    </location>
</feature>
<name>A0ABP1RCN3_9HEXA</name>
<evidence type="ECO:0000256" key="3">
    <source>
        <dbReference type="SAM" id="MobiDB-lite"/>
    </source>
</evidence>
<gene>
    <name evidence="5" type="ORF">ODALV1_LOCUS19068</name>
</gene>
<evidence type="ECO:0000259" key="4">
    <source>
        <dbReference type="PROSITE" id="PS50157"/>
    </source>
</evidence>
<keyword evidence="6" id="KW-1185">Reference proteome</keyword>
<evidence type="ECO:0000256" key="1">
    <source>
        <dbReference type="PROSITE-ProRule" id="PRU00042"/>
    </source>
</evidence>
<dbReference type="PROSITE" id="PS00028">
    <property type="entry name" value="ZINC_FINGER_C2H2_1"/>
    <property type="match status" value="1"/>
</dbReference>
<dbReference type="Proteomes" id="UP001642540">
    <property type="component" value="Unassembled WGS sequence"/>
</dbReference>
<sequence length="295" mass="34051">MESLSPSSDNPTPKLECMACERMFEYPWHLKQHLSSRKHTGENSNSNRGRNCCPICRKVFKARGLASHMKVAHQYVAEKDAPAEQPKNLSQTNPSQVRKLLKVKINEHERAFMKERVLIEERKIADNSKRVRHKRELHDYVASKQEFVASLQQQEKEAKESAQAYNEIEEEKERYINRGVEDTGHDHTRPQEELHDAPPPQPSASLMIHSREVEGFLPGLRGVEEERQSELSRCSTSSTSSKNLVREALQELMILTVATLSSLYLQEEKTIHEDKQSRVEKEETPTVNLRQIFQT</sequence>
<accession>A0ABP1RCN3</accession>
<keyword evidence="1" id="KW-0862">Zinc</keyword>
<feature type="compositionally biased region" description="Basic and acidic residues" evidence="3">
    <location>
        <begin position="181"/>
        <end position="196"/>
    </location>
</feature>
<dbReference type="Gene3D" id="3.30.160.60">
    <property type="entry name" value="Classic Zinc Finger"/>
    <property type="match status" value="1"/>
</dbReference>
<protein>
    <recommendedName>
        <fullName evidence="4">C2H2-type domain-containing protein</fullName>
    </recommendedName>
</protein>
<dbReference type="PROSITE" id="PS50157">
    <property type="entry name" value="ZINC_FINGER_C2H2_2"/>
    <property type="match status" value="1"/>
</dbReference>
<dbReference type="EMBL" id="CAXLJM020000064">
    <property type="protein sequence ID" value="CAL8120728.1"/>
    <property type="molecule type" value="Genomic_DNA"/>
</dbReference>
<dbReference type="SMART" id="SM00355">
    <property type="entry name" value="ZnF_C2H2"/>
    <property type="match status" value="2"/>
</dbReference>
<keyword evidence="2" id="KW-0175">Coiled coil</keyword>
<evidence type="ECO:0000256" key="2">
    <source>
        <dbReference type="SAM" id="Coils"/>
    </source>
</evidence>